<keyword evidence="3" id="KW-1185">Reference proteome</keyword>
<gene>
    <name evidence="2" type="ORF">MPL3356_10020</name>
</gene>
<feature type="region of interest" description="Disordered" evidence="1">
    <location>
        <begin position="9"/>
        <end position="78"/>
    </location>
</feature>
<accession>A0A090DDI2</accession>
<sequence>MGFECFALAHAGPDLPEARNQSQPHDEQSTSKRVVVRGQDDKNEVSTSQFGKSGNKVPVARRGGQHVEPAMVACSGSS</sequence>
<evidence type="ECO:0000313" key="3">
    <source>
        <dbReference type="Proteomes" id="UP000045285"/>
    </source>
</evidence>
<dbReference type="AlphaFoldDB" id="A0A090DDI2"/>
<proteinExistence type="predicted"/>
<organism evidence="2 3">
    <name type="scientific">Mesorhizobium plurifarium</name>
    <dbReference type="NCBI Taxonomy" id="69974"/>
    <lineage>
        <taxon>Bacteria</taxon>
        <taxon>Pseudomonadati</taxon>
        <taxon>Pseudomonadota</taxon>
        <taxon>Alphaproteobacteria</taxon>
        <taxon>Hyphomicrobiales</taxon>
        <taxon>Phyllobacteriaceae</taxon>
        <taxon>Mesorhizobium</taxon>
    </lineage>
</organism>
<evidence type="ECO:0000256" key="1">
    <source>
        <dbReference type="SAM" id="MobiDB-lite"/>
    </source>
</evidence>
<reference evidence="3" key="1">
    <citation type="submission" date="2014-08" db="EMBL/GenBank/DDBJ databases">
        <authorList>
            <person name="Moulin L."/>
        </authorList>
    </citation>
    <scope>NUCLEOTIDE SEQUENCE [LARGE SCALE GENOMIC DNA]</scope>
</reference>
<name>A0A090DDI2_MESPL</name>
<evidence type="ECO:0000313" key="2">
    <source>
        <dbReference type="EMBL" id="CDX11378.1"/>
    </source>
</evidence>
<dbReference type="EMBL" id="CCMZ01000001">
    <property type="protein sequence ID" value="CDX11378.1"/>
    <property type="molecule type" value="Genomic_DNA"/>
</dbReference>
<protein>
    <submittedName>
        <fullName evidence="2">Uncharacterized protein</fullName>
    </submittedName>
</protein>
<dbReference type="Proteomes" id="UP000045285">
    <property type="component" value="Unassembled WGS sequence"/>
</dbReference>